<dbReference type="Pfam" id="PF00295">
    <property type="entry name" value="Glyco_hydro_28"/>
    <property type="match status" value="1"/>
</dbReference>
<organism evidence="11 12">
    <name type="scientific">Clitoria ternatea</name>
    <name type="common">Butterfly pea</name>
    <dbReference type="NCBI Taxonomy" id="43366"/>
    <lineage>
        <taxon>Eukaryota</taxon>
        <taxon>Viridiplantae</taxon>
        <taxon>Streptophyta</taxon>
        <taxon>Embryophyta</taxon>
        <taxon>Tracheophyta</taxon>
        <taxon>Spermatophyta</taxon>
        <taxon>Magnoliopsida</taxon>
        <taxon>eudicotyledons</taxon>
        <taxon>Gunneridae</taxon>
        <taxon>Pentapetalae</taxon>
        <taxon>rosids</taxon>
        <taxon>fabids</taxon>
        <taxon>Fabales</taxon>
        <taxon>Fabaceae</taxon>
        <taxon>Papilionoideae</taxon>
        <taxon>50 kb inversion clade</taxon>
        <taxon>NPAAA clade</taxon>
        <taxon>indigoferoid/millettioid clade</taxon>
        <taxon>Phaseoleae</taxon>
        <taxon>Clitoria</taxon>
    </lineage>
</organism>
<keyword evidence="4" id="KW-0964">Secreted</keyword>
<dbReference type="InterPro" id="IPR011050">
    <property type="entry name" value="Pectin_lyase_fold/virulence"/>
</dbReference>
<evidence type="ECO:0000256" key="9">
    <source>
        <dbReference type="RuleBase" id="RU361169"/>
    </source>
</evidence>
<keyword evidence="5 9" id="KW-0378">Hydrolase</keyword>
<dbReference type="Proteomes" id="UP001359559">
    <property type="component" value="Unassembled WGS sequence"/>
</dbReference>
<evidence type="ECO:0000256" key="3">
    <source>
        <dbReference type="ARBA" id="ARBA00022512"/>
    </source>
</evidence>
<comment type="caution">
    <text evidence="11">The sequence shown here is derived from an EMBL/GenBank/DDBJ whole genome shotgun (WGS) entry which is preliminary data.</text>
</comment>
<dbReference type="PROSITE" id="PS00502">
    <property type="entry name" value="POLYGALACTURONASE"/>
    <property type="match status" value="1"/>
</dbReference>
<dbReference type="SMART" id="SM00710">
    <property type="entry name" value="PbH1"/>
    <property type="match status" value="4"/>
</dbReference>
<evidence type="ECO:0000256" key="2">
    <source>
        <dbReference type="ARBA" id="ARBA00008834"/>
    </source>
</evidence>
<dbReference type="InterPro" id="IPR000743">
    <property type="entry name" value="Glyco_hydro_28"/>
</dbReference>
<feature type="signal peptide" evidence="10">
    <location>
        <begin position="1"/>
        <end position="34"/>
    </location>
</feature>
<dbReference type="InterPro" id="IPR006626">
    <property type="entry name" value="PbH1"/>
</dbReference>
<dbReference type="InterPro" id="IPR012334">
    <property type="entry name" value="Pectin_lyas_fold"/>
</dbReference>
<keyword evidence="10" id="KW-0732">Signal</keyword>
<protein>
    <recommendedName>
        <fullName evidence="13">Polygalacturonase</fullName>
    </recommendedName>
</protein>
<dbReference type="PANTHER" id="PTHR31375">
    <property type="match status" value="1"/>
</dbReference>
<keyword evidence="12" id="KW-1185">Reference proteome</keyword>
<dbReference type="GO" id="GO:0071555">
    <property type="term" value="P:cell wall organization"/>
    <property type="evidence" value="ECO:0007669"/>
    <property type="project" value="UniProtKB-KW"/>
</dbReference>
<dbReference type="GO" id="GO:0004650">
    <property type="term" value="F:polygalacturonase activity"/>
    <property type="evidence" value="ECO:0007669"/>
    <property type="project" value="InterPro"/>
</dbReference>
<dbReference type="SUPFAM" id="SSF51126">
    <property type="entry name" value="Pectin lyase-like"/>
    <property type="match status" value="1"/>
</dbReference>
<evidence type="ECO:0000256" key="6">
    <source>
        <dbReference type="ARBA" id="ARBA00023295"/>
    </source>
</evidence>
<evidence type="ECO:0000256" key="8">
    <source>
        <dbReference type="PROSITE-ProRule" id="PRU10052"/>
    </source>
</evidence>
<evidence type="ECO:0008006" key="13">
    <source>
        <dbReference type="Google" id="ProtNLM"/>
    </source>
</evidence>
<evidence type="ECO:0000313" key="11">
    <source>
        <dbReference type="EMBL" id="KAK7271094.1"/>
    </source>
</evidence>
<dbReference type="Gene3D" id="2.160.20.10">
    <property type="entry name" value="Single-stranded right-handed beta-helix, Pectin lyase-like"/>
    <property type="match status" value="1"/>
</dbReference>
<evidence type="ECO:0000313" key="12">
    <source>
        <dbReference type="Proteomes" id="UP001359559"/>
    </source>
</evidence>
<comment type="similarity">
    <text evidence="2 9">Belongs to the glycosyl hydrolase 28 family.</text>
</comment>
<comment type="subcellular location">
    <subcellularLocation>
        <location evidence="1">Secreted</location>
        <location evidence="1">Cell wall</location>
    </subcellularLocation>
</comment>
<gene>
    <name evidence="11" type="ORF">RJT34_26714</name>
</gene>
<dbReference type="AlphaFoldDB" id="A0AAN9F7J2"/>
<evidence type="ECO:0000256" key="7">
    <source>
        <dbReference type="ARBA" id="ARBA00023316"/>
    </source>
</evidence>
<keyword evidence="7" id="KW-0961">Cell wall biogenesis/degradation</keyword>
<evidence type="ECO:0000256" key="5">
    <source>
        <dbReference type="ARBA" id="ARBA00022801"/>
    </source>
</evidence>
<proteinExistence type="inferred from homology"/>
<name>A0AAN9F7J2_CLITE</name>
<evidence type="ECO:0000256" key="4">
    <source>
        <dbReference type="ARBA" id="ARBA00022525"/>
    </source>
</evidence>
<dbReference type="EMBL" id="JAYKXN010000007">
    <property type="protein sequence ID" value="KAK7271094.1"/>
    <property type="molecule type" value="Genomic_DNA"/>
</dbReference>
<evidence type="ECO:0000256" key="1">
    <source>
        <dbReference type="ARBA" id="ARBA00004191"/>
    </source>
</evidence>
<dbReference type="GO" id="GO:0005975">
    <property type="term" value="P:carbohydrate metabolic process"/>
    <property type="evidence" value="ECO:0007669"/>
    <property type="project" value="InterPro"/>
</dbReference>
<sequence length="407" mass="44597">MKEGNSILISFIFKMRLLFVFMGAIAVASHNCLCTPTFNVIDYGATGDGQIDDSQAFVKAWEDVCDTSYGNPTLLIPEEKIFLLQPVSFRGPCKSAIINIELKGSIVAPSIMEGWKWATNKRHTWILFSHIRGLVMHGGGQIDGQGAPWWNCYSNTNHCEDRPTALRFHDCENLMLRGLTSINSPKNHISLNKCNGAIVSELHIIAPHDSPNTDGIDISKSFNILINNSKMETGDDCIAINHGSSFISIVGVYCGPGHGISVGSLGKNGARETVEDIYVRNCTFNGTTNGARIKTWTGGEGYARKITFEDIILVHTKNPLIIDQQYNPYDSAHAVRVSHVNYHNVRGTSSSKHAVKLHCDKIIGCTNIVLKRINITSATGEETYASCNNAKGVCSSCIPHVPCLSRE</sequence>
<feature type="chain" id="PRO_5043052971" description="Polygalacturonase" evidence="10">
    <location>
        <begin position="35"/>
        <end position="407"/>
    </location>
</feature>
<evidence type="ECO:0000256" key="10">
    <source>
        <dbReference type="SAM" id="SignalP"/>
    </source>
</evidence>
<feature type="active site" evidence="8">
    <location>
        <position position="258"/>
    </location>
</feature>
<keyword evidence="6 9" id="KW-0326">Glycosidase</keyword>
<keyword evidence="3" id="KW-0134">Cell wall</keyword>
<reference evidence="11 12" key="1">
    <citation type="submission" date="2024-01" db="EMBL/GenBank/DDBJ databases">
        <title>The genomes of 5 underutilized Papilionoideae crops provide insights into root nodulation and disease resistance.</title>
        <authorList>
            <person name="Yuan L."/>
        </authorList>
    </citation>
    <scope>NUCLEOTIDE SEQUENCE [LARGE SCALE GENOMIC DNA]</scope>
    <source>
        <strain evidence="11">LY-2023</strain>
        <tissue evidence="11">Leaf</tissue>
    </source>
</reference>
<accession>A0AAN9F7J2</accession>